<organism evidence="2 3">
    <name type="scientific">Mitosporidium daphniae</name>
    <dbReference type="NCBI Taxonomy" id="1485682"/>
    <lineage>
        <taxon>Eukaryota</taxon>
        <taxon>Fungi</taxon>
        <taxon>Fungi incertae sedis</taxon>
        <taxon>Microsporidia</taxon>
        <taxon>Mitosporidium</taxon>
    </lineage>
</organism>
<dbReference type="RefSeq" id="XP_013237318.1">
    <property type="nucleotide sequence ID" value="XM_013381864.1"/>
</dbReference>
<gene>
    <name evidence="2" type="ORF">DI09_51p20</name>
</gene>
<evidence type="ECO:0000313" key="3">
    <source>
        <dbReference type="Proteomes" id="UP000029725"/>
    </source>
</evidence>
<sequence length="122" mass="13173">MREISPQPQQSNNNGFPSINLSILKEAIDLDYKVSQDKGIQLRMAKAVAGQNLFPGRCTTMPGAEPLTSPLPPQQVQSSNTLVPPPASGSPNGENQNGLDTLLYLCQILEKNSIPSPYLKTI</sequence>
<name>A0A098VT76_9MICR</name>
<dbReference type="Proteomes" id="UP000029725">
    <property type="component" value="Unassembled WGS sequence"/>
</dbReference>
<comment type="caution">
    <text evidence="2">The sequence shown here is derived from an EMBL/GenBank/DDBJ whole genome shotgun (WGS) entry which is preliminary data.</text>
</comment>
<evidence type="ECO:0000313" key="2">
    <source>
        <dbReference type="EMBL" id="KGG50876.1"/>
    </source>
</evidence>
<accession>A0A098VT76</accession>
<reference evidence="2 3" key="1">
    <citation type="submission" date="2014-04" db="EMBL/GenBank/DDBJ databases">
        <title>A new species of microsporidia sheds light on the evolution of extreme parasitism.</title>
        <authorList>
            <person name="Haag K.L."/>
            <person name="James T.Y."/>
            <person name="Larsson R."/>
            <person name="Schaer T.M."/>
            <person name="Refardt D."/>
            <person name="Pombert J.-F."/>
            <person name="Ebert D."/>
        </authorList>
    </citation>
    <scope>NUCLEOTIDE SEQUENCE [LARGE SCALE GENOMIC DNA]</scope>
    <source>
        <strain evidence="2 3">UGP3</strain>
        <tissue evidence="2">Spores</tissue>
    </source>
</reference>
<protein>
    <submittedName>
        <fullName evidence="2">Uncharacterized protein</fullName>
    </submittedName>
</protein>
<dbReference type="HOGENOM" id="CLU_2027273_0_0_1"/>
<keyword evidence="3" id="KW-1185">Reference proteome</keyword>
<dbReference type="VEuPathDB" id="MicrosporidiaDB:DI09_51p20"/>
<dbReference type="EMBL" id="JMKJ01000466">
    <property type="protein sequence ID" value="KGG50876.1"/>
    <property type="molecule type" value="Genomic_DNA"/>
</dbReference>
<evidence type="ECO:0000256" key="1">
    <source>
        <dbReference type="SAM" id="MobiDB-lite"/>
    </source>
</evidence>
<proteinExistence type="predicted"/>
<feature type="region of interest" description="Disordered" evidence="1">
    <location>
        <begin position="59"/>
        <end position="96"/>
    </location>
</feature>
<dbReference type="GeneID" id="25260230"/>
<dbReference type="AlphaFoldDB" id="A0A098VT76"/>